<dbReference type="Pfam" id="PF12855">
    <property type="entry name" value="Ecl1"/>
    <property type="match status" value="1"/>
</dbReference>
<dbReference type="VEuPathDB" id="FungiDB:LEMA_P048250.1"/>
<feature type="chain" id="PRO_5003197896" evidence="2">
    <location>
        <begin position="20"/>
        <end position="244"/>
    </location>
</feature>
<feature type="signal peptide" evidence="2">
    <location>
        <begin position="1"/>
        <end position="19"/>
    </location>
</feature>
<dbReference type="InterPro" id="IPR024368">
    <property type="entry name" value="Ecl1/2/3"/>
</dbReference>
<dbReference type="HOGENOM" id="CLU_099513_2_0_1"/>
<evidence type="ECO:0000256" key="1">
    <source>
        <dbReference type="SAM" id="MobiDB-lite"/>
    </source>
</evidence>
<organism evidence="4">
    <name type="scientific">Leptosphaeria maculans (strain JN3 / isolate v23.1.3 / race Av1-4-5-6-7-8)</name>
    <name type="common">Blackleg fungus</name>
    <name type="synonym">Phoma lingam</name>
    <dbReference type="NCBI Taxonomy" id="985895"/>
    <lineage>
        <taxon>Eukaryota</taxon>
        <taxon>Fungi</taxon>
        <taxon>Dikarya</taxon>
        <taxon>Ascomycota</taxon>
        <taxon>Pezizomycotina</taxon>
        <taxon>Dothideomycetes</taxon>
        <taxon>Pleosporomycetidae</taxon>
        <taxon>Pleosporales</taxon>
        <taxon>Pleosporineae</taxon>
        <taxon>Leptosphaeriaceae</taxon>
        <taxon>Plenodomus</taxon>
        <taxon>Plenodomus lingam/Leptosphaeria maculans species complex</taxon>
    </lineage>
</organism>
<evidence type="ECO:0000256" key="2">
    <source>
        <dbReference type="SAM" id="SignalP"/>
    </source>
</evidence>
<protein>
    <submittedName>
        <fullName evidence="3">Predicted protein</fullName>
    </submittedName>
</protein>
<dbReference type="Proteomes" id="UP000002668">
    <property type="component" value="Genome"/>
</dbReference>
<evidence type="ECO:0000313" key="4">
    <source>
        <dbReference type="Proteomes" id="UP000002668"/>
    </source>
</evidence>
<proteinExistence type="predicted"/>
<dbReference type="GeneID" id="13288743"/>
<reference evidence="4" key="1">
    <citation type="journal article" date="2011" name="Nat. Commun.">
        <title>Effector diversification within compartments of the Leptosphaeria maculans genome affected by Repeat-Induced Point mutations.</title>
        <authorList>
            <person name="Rouxel T."/>
            <person name="Grandaubert J."/>
            <person name="Hane J.K."/>
            <person name="Hoede C."/>
            <person name="van de Wouw A.P."/>
            <person name="Couloux A."/>
            <person name="Dominguez V."/>
            <person name="Anthouard V."/>
            <person name="Bally P."/>
            <person name="Bourras S."/>
            <person name="Cozijnsen A.J."/>
            <person name="Ciuffetti L.M."/>
            <person name="Degrave A."/>
            <person name="Dilmaghani A."/>
            <person name="Duret L."/>
            <person name="Fudal I."/>
            <person name="Goodwin S.B."/>
            <person name="Gout L."/>
            <person name="Glaser N."/>
            <person name="Linglin J."/>
            <person name="Kema G.H.J."/>
            <person name="Lapalu N."/>
            <person name="Lawrence C.B."/>
            <person name="May K."/>
            <person name="Meyer M."/>
            <person name="Ollivier B."/>
            <person name="Poulain J."/>
            <person name="Schoch C.L."/>
            <person name="Simon A."/>
            <person name="Spatafora J.W."/>
            <person name="Stachowiak A."/>
            <person name="Turgeon B.G."/>
            <person name="Tyler B.M."/>
            <person name="Vincent D."/>
            <person name="Weissenbach J."/>
            <person name="Amselem J."/>
            <person name="Quesneville H."/>
            <person name="Oliver R.P."/>
            <person name="Wincker P."/>
            <person name="Balesdent M.-H."/>
            <person name="Howlett B.J."/>
        </authorList>
    </citation>
    <scope>NUCLEOTIDE SEQUENCE [LARGE SCALE GENOMIC DNA]</scope>
    <source>
        <strain evidence="4">JN3 / isolate v23.1.3 / race Av1-4-5-6-7-8</strain>
    </source>
</reference>
<sequence>MTLALICFCLLCSALLCSTLLYSIQDYHLPPTTCLAFPLPLPLPSPSQYPIPSIIDWQIQSSPVHRPHTHTHTQKLPTQPPMASNMECFNDFCLSCDRQIAENGVYCSQSCRLADLEKAGRTQTHTSSQLSTSASSSASSSNGFYLPPAVNFSAYKAPTSKGFDMGPSSPYYYHSTANGTYFAPPTTTRPTTQRSLTPSSSRSSLASTASQTQSGISQQAATQLNSYMRSFDQTRDIKRRCTQY</sequence>
<keyword evidence="4" id="KW-1185">Reference proteome</keyword>
<dbReference type="OMA" id="DWSHSFC"/>
<feature type="region of interest" description="Disordered" evidence="1">
    <location>
        <begin position="183"/>
        <end position="219"/>
    </location>
</feature>
<evidence type="ECO:0000313" key="3">
    <source>
        <dbReference type="EMBL" id="CBX92119.1"/>
    </source>
</evidence>
<accession>E5R5E9</accession>
<dbReference type="eggNOG" id="ENOG502S7ZU">
    <property type="taxonomic scope" value="Eukaryota"/>
</dbReference>
<keyword evidence="2" id="KW-0732">Signal</keyword>
<dbReference type="EMBL" id="FP929083">
    <property type="protein sequence ID" value="CBX92119.1"/>
    <property type="molecule type" value="Genomic_DNA"/>
</dbReference>
<feature type="compositionally biased region" description="Low complexity" evidence="1">
    <location>
        <begin position="183"/>
        <end position="214"/>
    </location>
</feature>
<gene>
    <name evidence="3" type="ORF">LEMA_P048250.1</name>
</gene>
<dbReference type="AlphaFoldDB" id="E5R5E9"/>
<name>E5R5E9_LEPMJ</name>
<feature type="region of interest" description="Disordered" evidence="1">
    <location>
        <begin position="122"/>
        <end position="141"/>
    </location>
</feature>
<dbReference type="OrthoDB" id="2563506at2759"/>
<dbReference type="InParanoid" id="E5R5E9"/>